<evidence type="ECO:0000256" key="2">
    <source>
        <dbReference type="ARBA" id="ARBA00022980"/>
    </source>
</evidence>
<comment type="caution">
    <text evidence="5">The sequence shown here is derived from an EMBL/GenBank/DDBJ whole genome shotgun (WGS) entry which is preliminary data.</text>
</comment>
<keyword evidence="3 4" id="KW-0687">Ribonucleoprotein</keyword>
<reference evidence="5 6" key="1">
    <citation type="submission" date="2019-01" db="EMBL/GenBank/DDBJ databases">
        <title>Sequencing of cultivated peanut Arachis hypogaea provides insights into genome evolution and oil improvement.</title>
        <authorList>
            <person name="Chen X."/>
        </authorList>
    </citation>
    <scope>NUCLEOTIDE SEQUENCE [LARGE SCALE GENOMIC DNA]</scope>
    <source>
        <strain evidence="6">cv. Fuhuasheng</strain>
        <tissue evidence="5">Leaves</tissue>
    </source>
</reference>
<dbReference type="Gene3D" id="3.30.63.20">
    <property type="match status" value="1"/>
</dbReference>
<protein>
    <recommendedName>
        <fullName evidence="4">40S ribosomal protein S25</fullName>
    </recommendedName>
</protein>
<dbReference type="GO" id="GO:0005840">
    <property type="term" value="C:ribosome"/>
    <property type="evidence" value="ECO:0007669"/>
    <property type="project" value="UniProtKB-KW"/>
</dbReference>
<keyword evidence="6" id="KW-1185">Reference proteome</keyword>
<evidence type="ECO:0000256" key="4">
    <source>
        <dbReference type="RuleBase" id="RU366057"/>
    </source>
</evidence>
<dbReference type="InterPro" id="IPR004977">
    <property type="entry name" value="Ribosomal_eS25"/>
</dbReference>
<evidence type="ECO:0000256" key="3">
    <source>
        <dbReference type="ARBA" id="ARBA00023274"/>
    </source>
</evidence>
<organism evidence="5 6">
    <name type="scientific">Arachis hypogaea</name>
    <name type="common">Peanut</name>
    <dbReference type="NCBI Taxonomy" id="3818"/>
    <lineage>
        <taxon>Eukaryota</taxon>
        <taxon>Viridiplantae</taxon>
        <taxon>Streptophyta</taxon>
        <taxon>Embryophyta</taxon>
        <taxon>Tracheophyta</taxon>
        <taxon>Spermatophyta</taxon>
        <taxon>Magnoliopsida</taxon>
        <taxon>eudicotyledons</taxon>
        <taxon>Gunneridae</taxon>
        <taxon>Pentapetalae</taxon>
        <taxon>rosids</taxon>
        <taxon>fabids</taxon>
        <taxon>Fabales</taxon>
        <taxon>Fabaceae</taxon>
        <taxon>Papilionoideae</taxon>
        <taxon>50 kb inversion clade</taxon>
        <taxon>dalbergioids sensu lato</taxon>
        <taxon>Dalbergieae</taxon>
        <taxon>Pterocarpus clade</taxon>
        <taxon>Arachis</taxon>
    </lineage>
</organism>
<dbReference type="EMBL" id="SDMP01000015">
    <property type="protein sequence ID" value="RYR08925.1"/>
    <property type="molecule type" value="Genomic_DNA"/>
</dbReference>
<comment type="similarity">
    <text evidence="1 4">Belongs to the eukaryotic ribosomal protein eS25 family.</text>
</comment>
<dbReference type="Proteomes" id="UP000289738">
    <property type="component" value="Chromosome B05"/>
</dbReference>
<evidence type="ECO:0000313" key="5">
    <source>
        <dbReference type="EMBL" id="RYR08925.1"/>
    </source>
</evidence>
<accession>A0A444Z429</accession>
<dbReference type="PANTHER" id="PTHR12850">
    <property type="entry name" value="40S RIBOSOMAL PROTEIN S25"/>
    <property type="match status" value="1"/>
</dbReference>
<proteinExistence type="inferred from homology"/>
<gene>
    <name evidence="5" type="ORF">Ahy_B05g076824</name>
</gene>
<evidence type="ECO:0000313" key="6">
    <source>
        <dbReference type="Proteomes" id="UP000289738"/>
    </source>
</evidence>
<name>A0A444Z429_ARAHY</name>
<dbReference type="GO" id="GO:1990904">
    <property type="term" value="C:ribonucleoprotein complex"/>
    <property type="evidence" value="ECO:0007669"/>
    <property type="project" value="UniProtKB-KW"/>
</dbReference>
<evidence type="ECO:0000256" key="1">
    <source>
        <dbReference type="ARBA" id="ARBA00009106"/>
    </source>
</evidence>
<sequence length="134" mass="15519">MEQLLEKIMSVQSRSDSVNTSLFDKREHIEKMHRTCNLLRKVQVPPVGLFPNCLVQQKVLHPFRKQKWSKGKQKEKVNNQVLFDQGTYDKLLSKAPKFKLITPSILSDCLRKNPSIICLCCPREWTANGPIDKN</sequence>
<keyword evidence="2 4" id="KW-0689">Ribosomal protein</keyword>
<dbReference type="AlphaFoldDB" id="A0A444Z429"/>
<dbReference type="Pfam" id="PF03297">
    <property type="entry name" value="Ribosomal_S25"/>
    <property type="match status" value="1"/>
</dbReference>